<keyword evidence="1" id="KW-0732">Signal</keyword>
<dbReference type="Proteomes" id="UP000095200">
    <property type="component" value="Unassembled WGS sequence"/>
</dbReference>
<dbReference type="RefSeq" id="WP_069857658.1">
    <property type="nucleotide sequence ID" value="NZ_BDFE01000009.1"/>
</dbReference>
<evidence type="ECO:0000313" key="2">
    <source>
        <dbReference type="EMBL" id="GAU08168.1"/>
    </source>
</evidence>
<gene>
    <name evidence="2" type="ORF">DPF_0871</name>
</gene>
<evidence type="ECO:0000256" key="1">
    <source>
        <dbReference type="SAM" id="SignalP"/>
    </source>
</evidence>
<comment type="caution">
    <text evidence="2">The sequence shown here is derived from an EMBL/GenBank/DDBJ whole genome shotgun (WGS) entry which is preliminary data.</text>
</comment>
<evidence type="ECO:0000313" key="3">
    <source>
        <dbReference type="Proteomes" id="UP000095200"/>
    </source>
</evidence>
<feature type="chain" id="PRO_5008262343" description="DUF3124 domain-containing protein" evidence="1">
    <location>
        <begin position="26"/>
        <end position="158"/>
    </location>
</feature>
<reference evidence="3" key="1">
    <citation type="submission" date="2016-06" db="EMBL/GenBank/DDBJ databases">
        <title>Draft genome sequence of Desulfoplanes formicivorans strain Pf12B.</title>
        <authorList>
            <person name="Watanabe M."/>
            <person name="Kojima H."/>
            <person name="Fukui M."/>
        </authorList>
    </citation>
    <scope>NUCLEOTIDE SEQUENCE [LARGE SCALE GENOMIC DNA]</scope>
    <source>
        <strain evidence="3">Pf12B</strain>
    </source>
</reference>
<accession>A0A194AFR2</accession>
<dbReference type="InterPro" id="IPR021471">
    <property type="entry name" value="DUF3124"/>
</dbReference>
<dbReference type="STRING" id="1592317.DPF_0871"/>
<protein>
    <recommendedName>
        <fullName evidence="4">DUF3124 domain-containing protein</fullName>
    </recommendedName>
</protein>
<name>A0A194AFR2_9BACT</name>
<sequence length="158" mass="17209">MLNVLFRSLFLCCLTLCITSSPARAEDALVTGGTVYVPIYSNIYHGPKARPFELMAILSIRNTDLQGSIRIVQADYHDSHGKLIKRHVGKNLILPPLGSADYTVPEQDKTGGAGANFIVTWESDQPVNEPIIQSLMISTRSSLGISFICPGKTIHVSP</sequence>
<dbReference type="EMBL" id="BDFE01000009">
    <property type="protein sequence ID" value="GAU08168.1"/>
    <property type="molecule type" value="Genomic_DNA"/>
</dbReference>
<evidence type="ECO:0008006" key="4">
    <source>
        <dbReference type="Google" id="ProtNLM"/>
    </source>
</evidence>
<dbReference type="AlphaFoldDB" id="A0A194AFR2"/>
<organism evidence="2 3">
    <name type="scientific">Desulfoplanes formicivorans</name>
    <dbReference type="NCBI Taxonomy" id="1592317"/>
    <lineage>
        <taxon>Bacteria</taxon>
        <taxon>Pseudomonadati</taxon>
        <taxon>Thermodesulfobacteriota</taxon>
        <taxon>Desulfovibrionia</taxon>
        <taxon>Desulfovibrionales</taxon>
        <taxon>Desulfoplanaceae</taxon>
        <taxon>Desulfoplanes</taxon>
    </lineage>
</organism>
<feature type="signal peptide" evidence="1">
    <location>
        <begin position="1"/>
        <end position="25"/>
    </location>
</feature>
<proteinExistence type="predicted"/>
<dbReference type="Pfam" id="PF11322">
    <property type="entry name" value="DUF3124"/>
    <property type="match status" value="1"/>
</dbReference>
<keyword evidence="3" id="KW-1185">Reference proteome</keyword>